<name>A0ABP3AK28_MYCUL</name>
<sequence length="125" mass="13736">MSFYDLRAFDDPVKEAYHRALLIRNKPMPLDQPLYRYALYQTQGEALANESVTALQGTLHDMPGPDGVNAFLTGPAVVLADQQIAGDRSMRLILLVTFAVIVVMLLVIYGSVTTALVVLAGLRRC</sequence>
<comment type="subcellular location">
    <subcellularLocation>
        <location evidence="1">Membrane</location>
        <topology evidence="1">Multi-pass membrane protein</topology>
    </subcellularLocation>
</comment>
<dbReference type="Proteomes" id="UP000020681">
    <property type="component" value="Unassembled WGS sequence"/>
</dbReference>
<evidence type="ECO:0000259" key="6">
    <source>
        <dbReference type="Pfam" id="PF03176"/>
    </source>
</evidence>
<feature type="domain" description="Membrane transport protein MMPL" evidence="6">
    <location>
        <begin position="42"/>
        <end position="120"/>
    </location>
</feature>
<proteinExistence type="predicted"/>
<evidence type="ECO:0000256" key="2">
    <source>
        <dbReference type="ARBA" id="ARBA00022692"/>
    </source>
</evidence>
<dbReference type="SUPFAM" id="SSF82866">
    <property type="entry name" value="Multidrug efflux transporter AcrB transmembrane domain"/>
    <property type="match status" value="1"/>
</dbReference>
<evidence type="ECO:0000313" key="8">
    <source>
        <dbReference type="Proteomes" id="UP000020681"/>
    </source>
</evidence>
<keyword evidence="8" id="KW-1185">Reference proteome</keyword>
<evidence type="ECO:0000256" key="1">
    <source>
        <dbReference type="ARBA" id="ARBA00004141"/>
    </source>
</evidence>
<organism evidence="7 8">
    <name type="scientific">Mycobacterium ulcerans str. Harvey</name>
    <dbReference type="NCBI Taxonomy" id="1299332"/>
    <lineage>
        <taxon>Bacteria</taxon>
        <taxon>Bacillati</taxon>
        <taxon>Actinomycetota</taxon>
        <taxon>Actinomycetes</taxon>
        <taxon>Mycobacteriales</taxon>
        <taxon>Mycobacteriaceae</taxon>
        <taxon>Mycobacterium</taxon>
        <taxon>Mycobacterium ulcerans group</taxon>
    </lineage>
</organism>
<evidence type="ECO:0000256" key="4">
    <source>
        <dbReference type="ARBA" id="ARBA00023136"/>
    </source>
</evidence>
<gene>
    <name evidence="7" type="ORF">I551_2213</name>
</gene>
<keyword evidence="3 5" id="KW-1133">Transmembrane helix</keyword>
<keyword evidence="4 5" id="KW-0472">Membrane</keyword>
<evidence type="ECO:0000313" key="7">
    <source>
        <dbReference type="EMBL" id="EUA91279.1"/>
    </source>
</evidence>
<evidence type="ECO:0000256" key="5">
    <source>
        <dbReference type="SAM" id="Phobius"/>
    </source>
</evidence>
<dbReference type="Pfam" id="PF03176">
    <property type="entry name" value="MMPL"/>
    <property type="match status" value="1"/>
</dbReference>
<reference evidence="7 8" key="1">
    <citation type="submission" date="2014-01" db="EMBL/GenBank/DDBJ databases">
        <authorList>
            <person name="Dobos K."/>
            <person name="Lenaerts A."/>
            <person name="Ordway D."/>
            <person name="DeGroote M.A."/>
            <person name="Parker T."/>
            <person name="Sizemore C."/>
            <person name="Tallon L.J."/>
            <person name="Sadzewicz L.K."/>
            <person name="Sengamalay N."/>
            <person name="Fraser C.M."/>
            <person name="Hine E."/>
            <person name="Shefchek K.A."/>
            <person name="Das S.P."/>
            <person name="Tettelin H."/>
        </authorList>
    </citation>
    <scope>NUCLEOTIDE SEQUENCE [LARGE SCALE GENOMIC DNA]</scope>
    <source>
        <strain evidence="7 8">Harvey</strain>
    </source>
</reference>
<evidence type="ECO:0000256" key="3">
    <source>
        <dbReference type="ARBA" id="ARBA00022989"/>
    </source>
</evidence>
<keyword evidence="2 5" id="KW-0812">Transmembrane</keyword>
<comment type="caution">
    <text evidence="7">The sequence shown here is derived from an EMBL/GenBank/DDBJ whole genome shotgun (WGS) entry which is preliminary data.</text>
</comment>
<dbReference type="EMBL" id="JAOL01000091">
    <property type="protein sequence ID" value="EUA91279.1"/>
    <property type="molecule type" value="Genomic_DNA"/>
</dbReference>
<feature type="transmembrane region" description="Helical" evidence="5">
    <location>
        <begin position="92"/>
        <end position="122"/>
    </location>
</feature>
<accession>A0ABP3AK28</accession>
<protein>
    <submittedName>
        <fullName evidence="7">MMPL family protein</fullName>
    </submittedName>
</protein>
<dbReference type="InterPro" id="IPR004869">
    <property type="entry name" value="MMPL_dom"/>
</dbReference>